<feature type="transmembrane region" description="Helical" evidence="3">
    <location>
        <begin position="39"/>
        <end position="60"/>
    </location>
</feature>
<organism evidence="4">
    <name type="scientific">Rhodymenia pseudopalmata</name>
    <name type="common">Red alga</name>
    <dbReference type="NCBI Taxonomy" id="31502"/>
    <lineage>
        <taxon>Eukaryota</taxon>
        <taxon>Rhodophyta</taxon>
        <taxon>Florideophyceae</taxon>
        <taxon>Rhodymeniophycidae</taxon>
        <taxon>Rhodymeniales</taxon>
        <taxon>Rhodymeniaceae</taxon>
        <taxon>Rhodymenia</taxon>
    </lineage>
</organism>
<dbReference type="AlphaFoldDB" id="A0A1C9C7E2"/>
<geneLocation type="plastid" evidence="4"/>
<sequence>MCIQKNRCPVPFHQQPLNEYCALKSSWFFNWSTLIVSDYILSMLYIFSIFFVLFMPLSIFIISNDDNFWKVLLIDFLIVNFIFVFIFVRLYLGWSYVTKRLISATVFYEESGWYDGQIWIKNIESLTKDRLIGLYEVTPFMLRIRYSLIVSLVFLTIDNLLYLLVK</sequence>
<dbReference type="PANTHER" id="PTHR34214">
    <property type="match status" value="1"/>
</dbReference>
<dbReference type="EMBL" id="KX284709">
    <property type="protein sequence ID" value="AOM64294.1"/>
    <property type="molecule type" value="Genomic_DNA"/>
</dbReference>
<dbReference type="Pfam" id="PF06799">
    <property type="entry name" value="CGLD27-like"/>
    <property type="match status" value="1"/>
</dbReference>
<evidence type="ECO:0000256" key="2">
    <source>
        <dbReference type="ARBA" id="ARBA00022640"/>
    </source>
</evidence>
<gene>
    <name evidence="4" type="primary">ycf36</name>
    <name evidence="4" type="ORF">Rhodyp_016</name>
</gene>
<keyword evidence="3" id="KW-1133">Transmembrane helix</keyword>
<evidence type="ECO:0000256" key="3">
    <source>
        <dbReference type="SAM" id="Phobius"/>
    </source>
</evidence>
<evidence type="ECO:0000256" key="1">
    <source>
        <dbReference type="ARBA" id="ARBA00004474"/>
    </source>
</evidence>
<accession>A0A1C9C7E2</accession>
<comment type="subcellular location">
    <subcellularLocation>
        <location evidence="1">Plastid</location>
    </subcellularLocation>
</comment>
<feature type="transmembrane region" description="Helical" evidence="3">
    <location>
        <begin position="144"/>
        <end position="165"/>
    </location>
</feature>
<name>A0A1C9C7E2_RHOPU</name>
<dbReference type="GeneID" id="29069419"/>
<keyword evidence="2 4" id="KW-0934">Plastid</keyword>
<evidence type="ECO:0008006" key="5">
    <source>
        <dbReference type="Google" id="ProtNLM"/>
    </source>
</evidence>
<evidence type="ECO:0000313" key="4">
    <source>
        <dbReference type="EMBL" id="AOM64294.1"/>
    </source>
</evidence>
<reference evidence="4" key="1">
    <citation type="journal article" date="2016" name="BMC Biol.">
        <title>Parallel evolution of highly conserved plastid genome architecture in red seaweeds and seed plants.</title>
        <authorList>
            <person name="Lee J."/>
            <person name="Cho C.H."/>
            <person name="Park S.I."/>
            <person name="Choi J.W."/>
            <person name="Song H.S."/>
            <person name="West J.A."/>
            <person name="Bhattacharya D."/>
            <person name="Yoon H.S."/>
        </authorList>
    </citation>
    <scope>NUCLEOTIDE SEQUENCE</scope>
</reference>
<proteinExistence type="predicted"/>
<keyword evidence="3" id="KW-0812">Transmembrane</keyword>
<dbReference type="RefSeq" id="YP_009293612.1">
    <property type="nucleotide sequence ID" value="NC_031144.1"/>
</dbReference>
<protein>
    <recommendedName>
        <fullName evidence="5">Ycf36</fullName>
    </recommendedName>
</protein>
<keyword evidence="3" id="KW-0472">Membrane</keyword>
<dbReference type="GO" id="GO:0009536">
    <property type="term" value="C:plastid"/>
    <property type="evidence" value="ECO:0007669"/>
    <property type="project" value="UniProtKB-SubCell"/>
</dbReference>
<dbReference type="PANTHER" id="PTHR34214:SF3">
    <property type="entry name" value="PROTEIN CONSERVED IN THE GREEN LINEAGE AND DIATOMS 27, CHLOROPLASTIC"/>
    <property type="match status" value="1"/>
</dbReference>
<dbReference type="InterPro" id="IPR009631">
    <property type="entry name" value="CGLD27-like"/>
</dbReference>
<feature type="transmembrane region" description="Helical" evidence="3">
    <location>
        <begin position="72"/>
        <end position="92"/>
    </location>
</feature>